<evidence type="ECO:0000313" key="2">
    <source>
        <dbReference type="Proteomes" id="UP000789860"/>
    </source>
</evidence>
<proteinExistence type="predicted"/>
<dbReference type="EMBL" id="CAJVPM010012581">
    <property type="protein sequence ID" value="CAG8589370.1"/>
    <property type="molecule type" value="Genomic_DNA"/>
</dbReference>
<protein>
    <submittedName>
        <fullName evidence="1">7259_t:CDS:1</fullName>
    </submittedName>
</protein>
<keyword evidence="2" id="KW-1185">Reference proteome</keyword>
<organism evidence="1 2">
    <name type="scientific">Scutellospora calospora</name>
    <dbReference type="NCBI Taxonomy" id="85575"/>
    <lineage>
        <taxon>Eukaryota</taxon>
        <taxon>Fungi</taxon>
        <taxon>Fungi incertae sedis</taxon>
        <taxon>Mucoromycota</taxon>
        <taxon>Glomeromycotina</taxon>
        <taxon>Glomeromycetes</taxon>
        <taxon>Diversisporales</taxon>
        <taxon>Gigasporaceae</taxon>
        <taxon>Scutellospora</taxon>
    </lineage>
</organism>
<evidence type="ECO:0000313" key="1">
    <source>
        <dbReference type="EMBL" id="CAG8589370.1"/>
    </source>
</evidence>
<sequence>MFKYIYVVTHLESRDNVSQLQAYGSPDDNGDISQPQNDFNDLDKSPRFTSPDGDIPFPNQFTSSDGDISKPQNDFNDFDKSPRFTSPDGDIPFPNQFTSSNSDISQPQNDFKNLDKSPRFTSPDGDIPFPNHFTSPDGDIPFPNHFTSSDGDISQHPNHLNNFDALTEPISTNGHRSELQEYESSLISSLYETNVPQKSQLQQQTDLLDLNLAESPITSALVLLNLQRHLDNLITSLETETLRFDHLLRELRGCPSSQLSMIHLKEGLEGFISQRLENQFESEKLIIMKMFVMNNNDMFIHLNIFYYYQYSALDGSQINQFP</sequence>
<accession>A0ACA9MG61</accession>
<name>A0ACA9MG61_9GLOM</name>
<gene>
    <name evidence="1" type="ORF">SCALOS_LOCUS6521</name>
</gene>
<dbReference type="Proteomes" id="UP000789860">
    <property type="component" value="Unassembled WGS sequence"/>
</dbReference>
<reference evidence="1" key="1">
    <citation type="submission" date="2021-06" db="EMBL/GenBank/DDBJ databases">
        <authorList>
            <person name="Kallberg Y."/>
            <person name="Tangrot J."/>
            <person name="Rosling A."/>
        </authorList>
    </citation>
    <scope>NUCLEOTIDE SEQUENCE</scope>
    <source>
        <strain evidence="1">AU212A</strain>
    </source>
</reference>
<feature type="non-terminal residue" evidence="1">
    <location>
        <position position="322"/>
    </location>
</feature>
<comment type="caution">
    <text evidence="1">The sequence shown here is derived from an EMBL/GenBank/DDBJ whole genome shotgun (WGS) entry which is preliminary data.</text>
</comment>